<gene>
    <name evidence="2" type="ORF">R0137_01110</name>
</gene>
<evidence type="ECO:0000313" key="2">
    <source>
        <dbReference type="EMBL" id="WOJ97187.1"/>
    </source>
</evidence>
<dbReference type="InterPro" id="IPR002818">
    <property type="entry name" value="DJ-1/PfpI"/>
</dbReference>
<dbReference type="EMBL" id="CP136865">
    <property type="protein sequence ID" value="WOJ97187.1"/>
    <property type="molecule type" value="Genomic_DNA"/>
</dbReference>
<dbReference type="GO" id="GO:0016829">
    <property type="term" value="F:lyase activity"/>
    <property type="evidence" value="ECO:0007669"/>
    <property type="project" value="UniProtKB-KW"/>
</dbReference>
<organism evidence="2 3">
    <name type="scientific">Congregibacter brevis</name>
    <dbReference type="NCBI Taxonomy" id="3081201"/>
    <lineage>
        <taxon>Bacteria</taxon>
        <taxon>Pseudomonadati</taxon>
        <taxon>Pseudomonadota</taxon>
        <taxon>Gammaproteobacteria</taxon>
        <taxon>Cellvibrionales</taxon>
        <taxon>Halieaceae</taxon>
        <taxon>Congregibacter</taxon>
    </lineage>
</organism>
<name>A0ABZ0IDR4_9GAMM</name>
<dbReference type="RefSeq" id="WP_407327891.1">
    <property type="nucleotide sequence ID" value="NZ_CP136865.1"/>
</dbReference>
<dbReference type="CDD" id="cd03139">
    <property type="entry name" value="GATase1_PfpI_2"/>
    <property type="match status" value="1"/>
</dbReference>
<dbReference type="Pfam" id="PF01965">
    <property type="entry name" value="DJ-1_PfpI"/>
    <property type="match status" value="1"/>
</dbReference>
<evidence type="ECO:0000259" key="1">
    <source>
        <dbReference type="Pfam" id="PF01965"/>
    </source>
</evidence>
<keyword evidence="3" id="KW-1185">Reference proteome</keyword>
<keyword evidence="2" id="KW-0456">Lyase</keyword>
<dbReference type="InterPro" id="IPR052158">
    <property type="entry name" value="INH-QAR"/>
</dbReference>
<sequence length="220" mass="23337">MNTQPLQLGAVLYPGFEMLDYFGPLELFSVVGSSLVNINTVAQESGPVAAAIGSEGALGPKVIADYGFDDAPAFDILLVPGGSGTLTELENPAMLDFLRAQSETAQWVSSVCTGSALLAKAGLLDGLRATSNKQVFAIATMQSDKVEWVEAARWVEDGKYFTSSGVSAGMDMSLAMIEKLFGSEAAEMAASYTEYTWHRDADSDPFADELNVLAKQLGMV</sequence>
<dbReference type="InterPro" id="IPR029062">
    <property type="entry name" value="Class_I_gatase-like"/>
</dbReference>
<dbReference type="PANTHER" id="PTHR43130:SF15">
    <property type="entry name" value="THIJ_PFPI FAMILY PROTEIN (AFU_ORTHOLOGUE AFUA_5G14240)"/>
    <property type="match status" value="1"/>
</dbReference>
<protein>
    <submittedName>
        <fullName evidence="2">DJ-1/PfpI family protein</fullName>
        <ecNumber evidence="2">4.2.1.-</ecNumber>
    </submittedName>
</protein>
<dbReference type="SUPFAM" id="SSF52317">
    <property type="entry name" value="Class I glutamine amidotransferase-like"/>
    <property type="match status" value="1"/>
</dbReference>
<feature type="domain" description="DJ-1/PfpI" evidence="1">
    <location>
        <begin position="12"/>
        <end position="178"/>
    </location>
</feature>
<accession>A0ABZ0IDR4</accession>
<proteinExistence type="predicted"/>
<dbReference type="PANTHER" id="PTHR43130">
    <property type="entry name" value="ARAC-FAMILY TRANSCRIPTIONAL REGULATOR"/>
    <property type="match status" value="1"/>
</dbReference>
<dbReference type="EC" id="4.2.1.-" evidence="2"/>
<dbReference type="Gene3D" id="3.40.50.880">
    <property type="match status" value="1"/>
</dbReference>
<dbReference type="Proteomes" id="UP001626549">
    <property type="component" value="Chromosome"/>
</dbReference>
<evidence type="ECO:0000313" key="3">
    <source>
        <dbReference type="Proteomes" id="UP001626549"/>
    </source>
</evidence>
<reference evidence="2 3" key="1">
    <citation type="submission" date="2023-10" db="EMBL/GenBank/DDBJ databases">
        <title>Two novel species belonging to the OM43/NOR5 clade.</title>
        <authorList>
            <person name="Park M."/>
        </authorList>
    </citation>
    <scope>NUCLEOTIDE SEQUENCE [LARGE SCALE GENOMIC DNA]</scope>
    <source>
        <strain evidence="2 3">IMCC45268</strain>
    </source>
</reference>